<evidence type="ECO:0000256" key="7">
    <source>
        <dbReference type="RuleBase" id="RU363032"/>
    </source>
</evidence>
<keyword evidence="3" id="KW-1003">Cell membrane</keyword>
<dbReference type="CDD" id="cd06261">
    <property type="entry name" value="TM_PBP2"/>
    <property type="match status" value="1"/>
</dbReference>
<name>A0A8J6JH00_9FIRM</name>
<evidence type="ECO:0000259" key="8">
    <source>
        <dbReference type="PROSITE" id="PS50928"/>
    </source>
</evidence>
<accession>A0A8J6JH00</accession>
<comment type="similarity">
    <text evidence="7">Belongs to the binding-protein-dependent transport system permease family.</text>
</comment>
<evidence type="ECO:0000256" key="2">
    <source>
        <dbReference type="ARBA" id="ARBA00022448"/>
    </source>
</evidence>
<evidence type="ECO:0000256" key="5">
    <source>
        <dbReference type="ARBA" id="ARBA00022989"/>
    </source>
</evidence>
<evidence type="ECO:0000256" key="4">
    <source>
        <dbReference type="ARBA" id="ARBA00022692"/>
    </source>
</evidence>
<evidence type="ECO:0000313" key="10">
    <source>
        <dbReference type="Proteomes" id="UP000661435"/>
    </source>
</evidence>
<organism evidence="9 10">
    <name type="scientific">Lawsonibacter hominis</name>
    <dbReference type="NCBI Taxonomy" id="2763053"/>
    <lineage>
        <taxon>Bacteria</taxon>
        <taxon>Bacillati</taxon>
        <taxon>Bacillota</taxon>
        <taxon>Clostridia</taxon>
        <taxon>Eubacteriales</taxon>
        <taxon>Oscillospiraceae</taxon>
        <taxon>Lawsonibacter</taxon>
    </lineage>
</organism>
<dbReference type="Pfam" id="PF00528">
    <property type="entry name" value="BPD_transp_1"/>
    <property type="match status" value="1"/>
</dbReference>
<feature type="transmembrane region" description="Helical" evidence="7">
    <location>
        <begin position="34"/>
        <end position="56"/>
    </location>
</feature>
<dbReference type="SUPFAM" id="SSF161098">
    <property type="entry name" value="MetI-like"/>
    <property type="match status" value="1"/>
</dbReference>
<feature type="transmembrane region" description="Helical" evidence="7">
    <location>
        <begin position="266"/>
        <end position="287"/>
    </location>
</feature>
<feature type="transmembrane region" description="Helical" evidence="7">
    <location>
        <begin position="225"/>
        <end position="246"/>
    </location>
</feature>
<feature type="transmembrane region" description="Helical" evidence="7">
    <location>
        <begin position="147"/>
        <end position="173"/>
    </location>
</feature>
<keyword evidence="6 7" id="KW-0472">Membrane</keyword>
<comment type="caution">
    <text evidence="9">The sequence shown here is derived from an EMBL/GenBank/DDBJ whole genome shotgun (WGS) entry which is preliminary data.</text>
</comment>
<gene>
    <name evidence="9" type="ORF">H8S57_12925</name>
</gene>
<comment type="subcellular location">
    <subcellularLocation>
        <location evidence="1 7">Cell membrane</location>
        <topology evidence="1 7">Multi-pass membrane protein</topology>
    </subcellularLocation>
</comment>
<feature type="transmembrane region" description="Helical" evidence="7">
    <location>
        <begin position="102"/>
        <end position="126"/>
    </location>
</feature>
<keyword evidence="2 7" id="KW-0813">Transport</keyword>
<dbReference type="PANTHER" id="PTHR43386">
    <property type="entry name" value="OLIGOPEPTIDE TRANSPORT SYSTEM PERMEASE PROTEIN APPC"/>
    <property type="match status" value="1"/>
</dbReference>
<dbReference type="PANTHER" id="PTHR43386:SF1">
    <property type="entry name" value="D,D-DIPEPTIDE TRANSPORT SYSTEM PERMEASE PROTEIN DDPC-RELATED"/>
    <property type="match status" value="1"/>
</dbReference>
<keyword evidence="10" id="KW-1185">Reference proteome</keyword>
<dbReference type="Gene3D" id="1.10.3720.10">
    <property type="entry name" value="MetI-like"/>
    <property type="match status" value="1"/>
</dbReference>
<evidence type="ECO:0000256" key="1">
    <source>
        <dbReference type="ARBA" id="ARBA00004651"/>
    </source>
</evidence>
<dbReference type="Pfam" id="PF12911">
    <property type="entry name" value="OppC_N"/>
    <property type="match status" value="1"/>
</dbReference>
<keyword evidence="5 7" id="KW-1133">Transmembrane helix</keyword>
<dbReference type="InterPro" id="IPR050366">
    <property type="entry name" value="BP-dependent_transpt_permease"/>
</dbReference>
<reference evidence="9" key="1">
    <citation type="submission" date="2020-08" db="EMBL/GenBank/DDBJ databases">
        <title>Genome public.</title>
        <authorList>
            <person name="Liu C."/>
            <person name="Sun Q."/>
        </authorList>
    </citation>
    <scope>NUCLEOTIDE SEQUENCE</scope>
    <source>
        <strain evidence="9">NSJ-51</strain>
    </source>
</reference>
<dbReference type="GO" id="GO:0005886">
    <property type="term" value="C:plasma membrane"/>
    <property type="evidence" value="ECO:0007669"/>
    <property type="project" value="UniProtKB-SubCell"/>
</dbReference>
<keyword evidence="4 7" id="KW-0812">Transmembrane</keyword>
<dbReference type="InterPro" id="IPR000515">
    <property type="entry name" value="MetI-like"/>
</dbReference>
<evidence type="ECO:0000256" key="6">
    <source>
        <dbReference type="ARBA" id="ARBA00023136"/>
    </source>
</evidence>
<dbReference type="EMBL" id="JACOPP010000021">
    <property type="protein sequence ID" value="MBC5734620.1"/>
    <property type="molecule type" value="Genomic_DNA"/>
</dbReference>
<dbReference type="PROSITE" id="PS50928">
    <property type="entry name" value="ABC_TM1"/>
    <property type="match status" value="1"/>
</dbReference>
<dbReference type="InterPro" id="IPR035906">
    <property type="entry name" value="MetI-like_sf"/>
</dbReference>
<proteinExistence type="inferred from homology"/>
<dbReference type="AlphaFoldDB" id="A0A8J6JH00"/>
<protein>
    <submittedName>
        <fullName evidence="9">ABC transporter permease</fullName>
    </submittedName>
</protein>
<evidence type="ECO:0000256" key="3">
    <source>
        <dbReference type="ARBA" id="ARBA00022475"/>
    </source>
</evidence>
<feature type="domain" description="ABC transmembrane type-1" evidence="8">
    <location>
        <begin position="98"/>
        <end position="288"/>
    </location>
</feature>
<dbReference type="GO" id="GO:0055085">
    <property type="term" value="P:transmembrane transport"/>
    <property type="evidence" value="ECO:0007669"/>
    <property type="project" value="InterPro"/>
</dbReference>
<dbReference type="Proteomes" id="UP000661435">
    <property type="component" value="Unassembled WGS sequence"/>
</dbReference>
<sequence length="300" mass="32785">MTKELKANAAVEQGQNPRIESLKKSWYKFSRNPLSMLGLVVVLAVVFVAVFAPYIVPYPEDAGLTTKIAESFQGPSAIHLAGTDEYGRDVFSRMLIGTRSSLVIGLLVLAISVPLGVILGLVAGYYKGKLISRLIMWVTELFMAIPPLILAMVVCTMFTNGYLFAAIGIAVAWWPWYTRMTYNMVTSLSNELYIVYTELSGVKVLKILLSEMLPNITSSIVTKMSLDMGSIILTASSMSFVGLGVQPPEPSLGAMVSDGIQYLPEFWWLTVMPAIVVVLIVLGFNLLGDGLNDVLSVEEK</sequence>
<evidence type="ECO:0000313" key="9">
    <source>
        <dbReference type="EMBL" id="MBC5734620.1"/>
    </source>
</evidence>
<dbReference type="InterPro" id="IPR025966">
    <property type="entry name" value="OppC_N"/>
</dbReference>